<keyword evidence="2" id="KW-1185">Reference proteome</keyword>
<accession>A0A8S9YQP6</accession>
<organism evidence="1 2">
    <name type="scientific">Paragonimus skrjabini miyazakii</name>
    <dbReference type="NCBI Taxonomy" id="59628"/>
    <lineage>
        <taxon>Eukaryota</taxon>
        <taxon>Metazoa</taxon>
        <taxon>Spiralia</taxon>
        <taxon>Lophotrochozoa</taxon>
        <taxon>Platyhelminthes</taxon>
        <taxon>Trematoda</taxon>
        <taxon>Digenea</taxon>
        <taxon>Plagiorchiida</taxon>
        <taxon>Troglotremata</taxon>
        <taxon>Troglotrematidae</taxon>
        <taxon>Paragonimus</taxon>
    </lineage>
</organism>
<sequence>MLVYLCPHDSTPPLNWATVVGMVTGSRGLETCRQIARRRVWCYSCKVGRWRPGWERRLCRRRLPIT</sequence>
<proteinExistence type="predicted"/>
<protein>
    <submittedName>
        <fullName evidence="1">Uncharacterized protein</fullName>
    </submittedName>
</protein>
<gene>
    <name evidence="1" type="ORF">EG68_08197</name>
</gene>
<dbReference type="AlphaFoldDB" id="A0A8S9YQP6"/>
<evidence type="ECO:0000313" key="2">
    <source>
        <dbReference type="Proteomes" id="UP000822476"/>
    </source>
</evidence>
<name>A0A8S9YQP6_9TREM</name>
<evidence type="ECO:0000313" key="1">
    <source>
        <dbReference type="EMBL" id="KAF7255401.1"/>
    </source>
</evidence>
<dbReference type="EMBL" id="JTDE01004010">
    <property type="protein sequence ID" value="KAF7255401.1"/>
    <property type="molecule type" value="Genomic_DNA"/>
</dbReference>
<dbReference type="Proteomes" id="UP000822476">
    <property type="component" value="Unassembled WGS sequence"/>
</dbReference>
<reference evidence="1" key="1">
    <citation type="submission" date="2019-07" db="EMBL/GenBank/DDBJ databases">
        <title>Annotation for the trematode Paragonimus miyazaki's.</title>
        <authorList>
            <person name="Choi Y.-J."/>
        </authorList>
    </citation>
    <scope>NUCLEOTIDE SEQUENCE</scope>
    <source>
        <strain evidence="1">Japan</strain>
    </source>
</reference>
<comment type="caution">
    <text evidence="1">The sequence shown here is derived from an EMBL/GenBank/DDBJ whole genome shotgun (WGS) entry which is preliminary data.</text>
</comment>